<name>A0A4Y9AER7_9BACI</name>
<reference evidence="1 2" key="1">
    <citation type="submission" date="2019-03" db="EMBL/GenBank/DDBJ databases">
        <title>Genome sequence of Lentibacillus salicampi ATCC BAA-719.</title>
        <authorList>
            <person name="Maclea K.S."/>
            <person name="Simoes Junior M."/>
        </authorList>
    </citation>
    <scope>NUCLEOTIDE SEQUENCE [LARGE SCALE GENOMIC DNA]</scope>
    <source>
        <strain evidence="1 2">ATCC BAA-719</strain>
    </source>
</reference>
<dbReference type="AlphaFoldDB" id="A0A4Y9AER7"/>
<gene>
    <name evidence="1" type="ORF">E4U82_02355</name>
</gene>
<evidence type="ECO:0000313" key="2">
    <source>
        <dbReference type="Proteomes" id="UP000298484"/>
    </source>
</evidence>
<proteinExistence type="predicted"/>
<comment type="caution">
    <text evidence="1">The sequence shown here is derived from an EMBL/GenBank/DDBJ whole genome shotgun (WGS) entry which is preliminary data.</text>
</comment>
<evidence type="ECO:0000313" key="1">
    <source>
        <dbReference type="EMBL" id="TFJ94326.1"/>
    </source>
</evidence>
<keyword evidence="2" id="KW-1185">Reference proteome</keyword>
<dbReference type="EMBL" id="SRHY01000002">
    <property type="protein sequence ID" value="TFJ94326.1"/>
    <property type="molecule type" value="Genomic_DNA"/>
</dbReference>
<sequence>MLKQIQEKIDERDNAAYVEFAKGDVETLPDKSFDQLTRELKQVREDYRKIDYLIAKANTDHIFKWEDGDLSIAEAIELAKQLRGEAILLKRFGVRKPMERIQAYHMQETIYRKALFDPGKLKERAMKLEKKANRLSMAIEKQNHQVEVEFYEADKYL</sequence>
<dbReference type="OrthoDB" id="2352801at2"/>
<dbReference type="Proteomes" id="UP000298484">
    <property type="component" value="Unassembled WGS sequence"/>
</dbReference>
<protein>
    <submittedName>
        <fullName evidence="1">Uncharacterized protein</fullName>
    </submittedName>
</protein>
<organism evidence="1 2">
    <name type="scientific">Lentibacillus salicampi</name>
    <dbReference type="NCBI Taxonomy" id="175306"/>
    <lineage>
        <taxon>Bacteria</taxon>
        <taxon>Bacillati</taxon>
        <taxon>Bacillota</taxon>
        <taxon>Bacilli</taxon>
        <taxon>Bacillales</taxon>
        <taxon>Bacillaceae</taxon>
        <taxon>Lentibacillus</taxon>
    </lineage>
</organism>
<dbReference type="Gene3D" id="6.10.320.10">
    <property type="match status" value="1"/>
</dbReference>
<accession>A0A4Y9AER7</accession>